<dbReference type="AlphaFoldDB" id="A0A4Q6Y2F9"/>
<organism evidence="1 2">
    <name type="scientific">Sphingomonas populi</name>
    <dbReference type="NCBI Taxonomy" id="2484750"/>
    <lineage>
        <taxon>Bacteria</taxon>
        <taxon>Pseudomonadati</taxon>
        <taxon>Pseudomonadota</taxon>
        <taxon>Alphaproteobacteria</taxon>
        <taxon>Sphingomonadales</taxon>
        <taxon>Sphingomonadaceae</taxon>
        <taxon>Sphingomonas</taxon>
    </lineage>
</organism>
<sequence length="115" mass="12172">MSANREIVLARRALAQHVSSAFLPVEKSADSTATLALRCTAVLIEARREAGLGPIEGEDVLETVYEACNLAFKAHALFRRAHVGLALLGAELNVLAYTPECPGAMLVPANQNCAA</sequence>
<protein>
    <submittedName>
        <fullName evidence="1">Uncharacterized protein</fullName>
    </submittedName>
</protein>
<dbReference type="OrthoDB" id="7564615at2"/>
<dbReference type="RefSeq" id="WP_130158520.1">
    <property type="nucleotide sequence ID" value="NZ_SGIS01000020.1"/>
</dbReference>
<comment type="caution">
    <text evidence="1">The sequence shown here is derived from an EMBL/GenBank/DDBJ whole genome shotgun (WGS) entry which is preliminary data.</text>
</comment>
<evidence type="ECO:0000313" key="2">
    <source>
        <dbReference type="Proteomes" id="UP000292085"/>
    </source>
</evidence>
<keyword evidence="2" id="KW-1185">Reference proteome</keyword>
<dbReference type="Proteomes" id="UP000292085">
    <property type="component" value="Unassembled WGS sequence"/>
</dbReference>
<name>A0A4Q6Y2F9_9SPHN</name>
<accession>A0A4Q6Y2F9</accession>
<gene>
    <name evidence="1" type="ORF">EWE75_14040</name>
</gene>
<proteinExistence type="predicted"/>
<evidence type="ECO:0000313" key="1">
    <source>
        <dbReference type="EMBL" id="RZF63904.1"/>
    </source>
</evidence>
<reference evidence="1 2" key="1">
    <citation type="submission" date="2019-02" db="EMBL/GenBank/DDBJ databases">
        <authorList>
            <person name="Li Y."/>
        </authorList>
    </citation>
    <scope>NUCLEOTIDE SEQUENCE [LARGE SCALE GENOMIC DNA]</scope>
    <source>
        <strain evidence="1 2">3-7</strain>
    </source>
</reference>
<dbReference type="EMBL" id="SGIS01000020">
    <property type="protein sequence ID" value="RZF63904.1"/>
    <property type="molecule type" value="Genomic_DNA"/>
</dbReference>